<gene>
    <name evidence="2" type="ORF">UY3_12802</name>
</gene>
<evidence type="ECO:0000256" key="1">
    <source>
        <dbReference type="SAM" id="MobiDB-lite"/>
    </source>
</evidence>
<feature type="region of interest" description="Disordered" evidence="1">
    <location>
        <begin position="78"/>
        <end position="103"/>
    </location>
</feature>
<organism evidence="2 3">
    <name type="scientific">Chelonia mydas</name>
    <name type="common">Green sea-turtle</name>
    <name type="synonym">Chelonia agassizi</name>
    <dbReference type="NCBI Taxonomy" id="8469"/>
    <lineage>
        <taxon>Eukaryota</taxon>
        <taxon>Metazoa</taxon>
        <taxon>Chordata</taxon>
        <taxon>Craniata</taxon>
        <taxon>Vertebrata</taxon>
        <taxon>Euteleostomi</taxon>
        <taxon>Archelosauria</taxon>
        <taxon>Testudinata</taxon>
        <taxon>Testudines</taxon>
        <taxon>Cryptodira</taxon>
        <taxon>Durocryptodira</taxon>
        <taxon>Americhelydia</taxon>
        <taxon>Chelonioidea</taxon>
        <taxon>Cheloniidae</taxon>
        <taxon>Chelonia</taxon>
    </lineage>
</organism>
<feature type="compositionally biased region" description="Basic and acidic residues" evidence="1">
    <location>
        <begin position="81"/>
        <end position="91"/>
    </location>
</feature>
<evidence type="ECO:0000313" key="2">
    <source>
        <dbReference type="EMBL" id="EMP30101.1"/>
    </source>
</evidence>
<dbReference type="EMBL" id="KB552014">
    <property type="protein sequence ID" value="EMP30101.1"/>
    <property type="molecule type" value="Genomic_DNA"/>
</dbReference>
<sequence length="144" mass="16000">MVSESERSKSNKTNIFSKDPRVTGRILPFILRAYRFGVREITHAEPDNRIQLSVSHGPDPQLVSTGITPMISRKLSAMRSLQKEENKRQEGPDPAATQVNGSRIGHPIHSKAEVKCHMGHKEHNLVADILALHKAPVTPPLLGY</sequence>
<name>M7AX62_CHEMY</name>
<proteinExistence type="predicted"/>
<protein>
    <submittedName>
        <fullName evidence="2">Uncharacterized protein</fullName>
    </submittedName>
</protein>
<dbReference type="AlphaFoldDB" id="M7AX62"/>
<keyword evidence="3" id="KW-1185">Reference proteome</keyword>
<accession>M7AX62</accession>
<dbReference type="Proteomes" id="UP000031443">
    <property type="component" value="Unassembled WGS sequence"/>
</dbReference>
<reference evidence="3" key="1">
    <citation type="journal article" date="2013" name="Nat. Genet.">
        <title>The draft genomes of soft-shell turtle and green sea turtle yield insights into the development and evolution of the turtle-specific body plan.</title>
        <authorList>
            <person name="Wang Z."/>
            <person name="Pascual-Anaya J."/>
            <person name="Zadissa A."/>
            <person name="Li W."/>
            <person name="Niimura Y."/>
            <person name="Huang Z."/>
            <person name="Li C."/>
            <person name="White S."/>
            <person name="Xiong Z."/>
            <person name="Fang D."/>
            <person name="Wang B."/>
            <person name="Ming Y."/>
            <person name="Chen Y."/>
            <person name="Zheng Y."/>
            <person name="Kuraku S."/>
            <person name="Pignatelli M."/>
            <person name="Herrero J."/>
            <person name="Beal K."/>
            <person name="Nozawa M."/>
            <person name="Li Q."/>
            <person name="Wang J."/>
            <person name="Zhang H."/>
            <person name="Yu L."/>
            <person name="Shigenobu S."/>
            <person name="Wang J."/>
            <person name="Liu J."/>
            <person name="Flicek P."/>
            <person name="Searle S."/>
            <person name="Wang J."/>
            <person name="Kuratani S."/>
            <person name="Yin Y."/>
            <person name="Aken B."/>
            <person name="Zhang G."/>
            <person name="Irie N."/>
        </authorList>
    </citation>
    <scope>NUCLEOTIDE SEQUENCE [LARGE SCALE GENOMIC DNA]</scope>
</reference>
<evidence type="ECO:0000313" key="3">
    <source>
        <dbReference type="Proteomes" id="UP000031443"/>
    </source>
</evidence>